<gene>
    <name evidence="1" type="ORF">SAMN04488051_108129</name>
</gene>
<protein>
    <submittedName>
        <fullName evidence="1">Predicted transglutaminase-like cysteine proteinase</fullName>
    </submittedName>
</protein>
<evidence type="ECO:0000313" key="2">
    <source>
        <dbReference type="Proteomes" id="UP000198773"/>
    </source>
</evidence>
<organism evidence="1 2">
    <name type="scientific">Alkalimonas amylolytica</name>
    <dbReference type="NCBI Taxonomy" id="152573"/>
    <lineage>
        <taxon>Bacteria</taxon>
        <taxon>Pseudomonadati</taxon>
        <taxon>Pseudomonadota</taxon>
        <taxon>Gammaproteobacteria</taxon>
        <taxon>Alkalimonas</taxon>
    </lineage>
</organism>
<dbReference type="Proteomes" id="UP000198773">
    <property type="component" value="Unassembled WGS sequence"/>
</dbReference>
<evidence type="ECO:0000313" key="1">
    <source>
        <dbReference type="EMBL" id="SEA90776.1"/>
    </source>
</evidence>
<accession>A0A1H4F0F9</accession>
<proteinExistence type="predicted"/>
<dbReference type="Pfam" id="PF06035">
    <property type="entry name" value="Peptidase_C93"/>
    <property type="match status" value="1"/>
</dbReference>
<name>A0A1H4F0F9_ALKAM</name>
<dbReference type="STRING" id="152573.SAMN04488051_108129"/>
<reference evidence="1 2" key="1">
    <citation type="submission" date="2016-10" db="EMBL/GenBank/DDBJ databases">
        <authorList>
            <person name="de Groot N.N."/>
        </authorList>
    </citation>
    <scope>NUCLEOTIDE SEQUENCE [LARGE SCALE GENOMIC DNA]</scope>
    <source>
        <strain evidence="1 2">CGMCC 1.3430</strain>
    </source>
</reference>
<dbReference type="Gene3D" id="3.10.620.30">
    <property type="match status" value="1"/>
</dbReference>
<dbReference type="PANTHER" id="PTHR39327:SF1">
    <property type="entry name" value="BLR5470 PROTEIN"/>
    <property type="match status" value="1"/>
</dbReference>
<dbReference type="EMBL" id="FNRM01000008">
    <property type="protein sequence ID" value="SEA90776.1"/>
    <property type="molecule type" value="Genomic_DNA"/>
</dbReference>
<dbReference type="PANTHER" id="PTHR39327">
    <property type="match status" value="1"/>
</dbReference>
<dbReference type="AlphaFoldDB" id="A0A1H4F0F9"/>
<keyword evidence="2" id="KW-1185">Reference proteome</keyword>
<dbReference type="InterPro" id="IPR010319">
    <property type="entry name" value="Transglutaminase-like_Cys_pept"/>
</dbReference>
<sequence>MLILRLNVLLLLVCVTTGWLLWAEPQQRHALNYLQANFDESAIRRYHAWRQLIDQQQSQPALEQLEAVNRFFNLFQFVDDSVLWGQEDYWATPIEFIGMGAGDCEDFSIAKYFTLLEMGFDIQKLRLVYVKAVQLNQFHMVLAYYETPTAVPLILDNLDGAIKPASQRPDLIPVFSFNGQQLWLNRQRGRAEAVGSPERLPQWVELLQRYAHPQQRKGK</sequence>